<feature type="compositionally biased region" description="Basic residues" evidence="1">
    <location>
        <begin position="31"/>
        <end position="41"/>
    </location>
</feature>
<dbReference type="AlphaFoldDB" id="A0A810Q2I5"/>
<reference evidence="2" key="1">
    <citation type="submission" date="2020-09" db="EMBL/GenBank/DDBJ databases">
        <title>New species isolated from human feces.</title>
        <authorList>
            <person name="Kitahara M."/>
            <person name="Shigeno Y."/>
            <person name="Shime M."/>
            <person name="Matsumoto Y."/>
            <person name="Nakamura S."/>
            <person name="Motooka D."/>
            <person name="Fukuoka S."/>
            <person name="Nishikawa H."/>
            <person name="Benno Y."/>
        </authorList>
    </citation>
    <scope>NUCLEOTIDE SEQUENCE</scope>
    <source>
        <strain evidence="2">MM35</strain>
    </source>
</reference>
<dbReference type="Proteomes" id="UP000681343">
    <property type="component" value="Chromosome"/>
</dbReference>
<accession>A0A810Q2I5</accession>
<evidence type="ECO:0000313" key="2">
    <source>
        <dbReference type="EMBL" id="BCK78983.1"/>
    </source>
</evidence>
<feature type="region of interest" description="Disordered" evidence="1">
    <location>
        <begin position="17"/>
        <end position="58"/>
    </location>
</feature>
<gene>
    <name evidence="2" type="ORF">MM35RIKEN_11750</name>
</gene>
<dbReference type="KEGG" id="vfa:MM35RIKEN_11750"/>
<proteinExistence type="predicted"/>
<name>A0A810Q2I5_9FIRM</name>
<dbReference type="EMBL" id="AP023415">
    <property type="protein sequence ID" value="BCK78983.1"/>
    <property type="molecule type" value="Genomic_DNA"/>
</dbReference>
<sequence>MKRDERVAAVKILSGSRKAAQKFWAPQQGHRPLRKRSKKFGKQAAGDADPYGGLQEVR</sequence>
<protein>
    <submittedName>
        <fullName evidence="2">Uncharacterized protein</fullName>
    </submittedName>
</protein>
<keyword evidence="3" id="KW-1185">Reference proteome</keyword>
<evidence type="ECO:0000256" key="1">
    <source>
        <dbReference type="SAM" id="MobiDB-lite"/>
    </source>
</evidence>
<evidence type="ECO:0000313" key="3">
    <source>
        <dbReference type="Proteomes" id="UP000681343"/>
    </source>
</evidence>
<organism evidence="2 3">
    <name type="scientific">Vescimonas fastidiosa</name>
    <dbReference type="NCBI Taxonomy" id="2714353"/>
    <lineage>
        <taxon>Bacteria</taxon>
        <taxon>Bacillati</taxon>
        <taxon>Bacillota</taxon>
        <taxon>Clostridia</taxon>
        <taxon>Eubacteriales</taxon>
        <taxon>Oscillospiraceae</taxon>
        <taxon>Vescimonas</taxon>
    </lineage>
</organism>